<feature type="domain" description="DUF5717" evidence="1">
    <location>
        <begin position="903"/>
        <end position="1207"/>
    </location>
</feature>
<name>A0A1I5E115_9FIRM</name>
<feature type="domain" description="DUF5717" evidence="2">
    <location>
        <begin position="1"/>
        <end position="873"/>
    </location>
</feature>
<evidence type="ECO:0008006" key="5">
    <source>
        <dbReference type="Google" id="ProtNLM"/>
    </source>
</evidence>
<gene>
    <name evidence="3" type="ORF">SAMN04489757_107120</name>
</gene>
<sequence length="1210" mass="143026">MKEKVDRLANGIFEYETPRIIVSQEELEISIISGNTYSGSFTIKNSNDTKIKGVLYSSNKLLELEQTRFTESLNTIQYQFNGRYMSPGDSVKGVVSIVSDCGELQIPFTANLEPPYYNSSMGKIKDLFQFTNLAKADWSEALKIFKSEEFIPIFLLYEKKYIQLYENLLKSRSSSQAMEEFLIAVHKKLRINISVDKLLLNYQIEKEGFKDKLTLTKDNWGYTDIRVSTDSSFIELEHKLIWSDNFVGNTYPLEFIVNPEKLKPGNHCGRIYIKTVHQTIVVEVNCKCRNSEFTTDYNRRKIKDALIKIEKNYLDFRMNRISISKYVLENIELLDHVMALDEKKREEYQLLKAHLHIISDKDTLAKEILEPYKEKLEGISESGIISYCGYLYLEALLYKEEAYIETARIHIRDLYETSCDNWRLLWFLLYIDKRYDNNKGLKLEDIKKEYKKGCHSPALYFEAVTIFNEDPALLYELGSYELQVLHWGLKQDFLNKDAALQFTYLASKRKGFHRLVHECLGLIYEKYKLKDALSAICGLLIKGHQRSNIYFRWFKLGVEEQLRITELYEYYMYSMNEDEDMILPQPVLLYFIYNSNLHDRKKAFLYAYVIKNKEVNPAIYRTYLKQMEQFTLKQLASHNISSSLAVLYEEILIQEAITPEIAKELPFIMYKQEIYCNNPNIKGVFVSHKEMDSEVYAPFVNGTAQIDIYTESAELYLVDGYDNRYFTTIDYTLNKLMRPEEFANICVEWDVSHPMLLLNLSEKVQFYQKADIKYIELRKRVLQIPGLSKEYYKENILTLIDFYYDYYEGELLEAYLLEIDFKDLGKEERNKIIELCIIRDLYQKAMAGLKEYGFEGVALNRLIKLCSRVLQNIYHDGAYSSRSLDINQGNTMENWLISNKETEDVLGNLCYYIFQNGKYNEDILHYMVTHFYGTTEEMFNIWKAATAFEIDTLELEERILMQVLFSESYLVDTLSVFMDYYKKGYNHKIIRAFLSYSGYMYLIKDRFIQPELLPIMKRELTYEENDICLLALLKEYAKQDNLEGKDLEFAEINVLKYIKKGVILPFFKDFEKHFLLPAQLNNKFFIEYITDPRHKVNIHYQIEDQNNEEEFITETMPNIYMGIHVKEFIVFYNERVQYYITEENQDGQVNITESVEVKLGEDMELDEDTRFNHLNFMLMAMDMKDEKTMIESIESYIKKGYVISKIFKPL</sequence>
<organism evidence="3 4">
    <name type="scientific">Anaerocolumna aminovalerica</name>
    <dbReference type="NCBI Taxonomy" id="1527"/>
    <lineage>
        <taxon>Bacteria</taxon>
        <taxon>Bacillati</taxon>
        <taxon>Bacillota</taxon>
        <taxon>Clostridia</taxon>
        <taxon>Lachnospirales</taxon>
        <taxon>Lachnospiraceae</taxon>
        <taxon>Anaerocolumna</taxon>
    </lineage>
</organism>
<evidence type="ECO:0000313" key="3">
    <source>
        <dbReference type="EMBL" id="SFO05205.1"/>
    </source>
</evidence>
<dbReference type="Proteomes" id="UP000198806">
    <property type="component" value="Unassembled WGS sequence"/>
</dbReference>
<reference evidence="3" key="1">
    <citation type="submission" date="2016-10" db="EMBL/GenBank/DDBJ databases">
        <authorList>
            <person name="de Groot N.N."/>
        </authorList>
    </citation>
    <scope>NUCLEOTIDE SEQUENCE [LARGE SCALE GENOMIC DNA]</scope>
    <source>
        <strain evidence="3">DSM 1283</strain>
    </source>
</reference>
<keyword evidence="4" id="KW-1185">Reference proteome</keyword>
<dbReference type="AlphaFoldDB" id="A0A1I5E115"/>
<evidence type="ECO:0000313" key="4">
    <source>
        <dbReference type="Proteomes" id="UP000198806"/>
    </source>
</evidence>
<dbReference type="Pfam" id="PF18984">
    <property type="entry name" value="DUF5717_N"/>
    <property type="match status" value="1"/>
</dbReference>
<evidence type="ECO:0000259" key="1">
    <source>
        <dbReference type="Pfam" id="PF18983"/>
    </source>
</evidence>
<evidence type="ECO:0000259" key="2">
    <source>
        <dbReference type="Pfam" id="PF18984"/>
    </source>
</evidence>
<dbReference type="OrthoDB" id="9758235at2"/>
<dbReference type="RefSeq" id="WP_091685306.1">
    <property type="nucleotide sequence ID" value="NZ_BAABFM010000010.1"/>
</dbReference>
<dbReference type="InterPro" id="IPR043774">
    <property type="entry name" value="DUF5717_C"/>
</dbReference>
<dbReference type="STRING" id="1527.SAMN04489757_107120"/>
<protein>
    <recommendedName>
        <fullName evidence="5">DUF5717 domain-containing protein</fullName>
    </recommendedName>
</protein>
<dbReference type="InterPro" id="IPR043775">
    <property type="entry name" value="DUF5717_N"/>
</dbReference>
<dbReference type="EMBL" id="FOWD01000007">
    <property type="protein sequence ID" value="SFO05205.1"/>
    <property type="molecule type" value="Genomic_DNA"/>
</dbReference>
<proteinExistence type="predicted"/>
<accession>A0A1I5E115</accession>
<dbReference type="Pfam" id="PF18983">
    <property type="entry name" value="DUF5717"/>
    <property type="match status" value="1"/>
</dbReference>